<dbReference type="SUPFAM" id="SSF50494">
    <property type="entry name" value="Trypsin-like serine proteases"/>
    <property type="match status" value="1"/>
</dbReference>
<dbReference type="InterPro" id="IPR018114">
    <property type="entry name" value="TRYPSIN_HIS"/>
</dbReference>
<dbReference type="InterPro" id="IPR000177">
    <property type="entry name" value="Apple"/>
</dbReference>
<keyword evidence="6" id="KW-0677">Repeat</keyword>
<protein>
    <submittedName>
        <fullName evidence="16">Plasma kallikrein isoform X2</fullName>
    </submittedName>
</protein>
<keyword evidence="11" id="KW-1015">Disulfide bond</keyword>
<evidence type="ECO:0000256" key="7">
    <source>
        <dbReference type="ARBA" id="ARBA00022801"/>
    </source>
</evidence>
<dbReference type="PANTHER" id="PTHR24252:SF7">
    <property type="entry name" value="HYALIN"/>
    <property type="match status" value="1"/>
</dbReference>
<accession>A0A8J4TT11</accession>
<dbReference type="GO" id="GO:0006508">
    <property type="term" value="P:proteolysis"/>
    <property type="evidence" value="ECO:0007669"/>
    <property type="project" value="UniProtKB-KW"/>
</dbReference>
<dbReference type="PROSITE" id="PS50240">
    <property type="entry name" value="TRYPSIN_DOM"/>
    <property type="match status" value="1"/>
</dbReference>
<keyword evidence="3 13" id="KW-0645">Protease</keyword>
<dbReference type="InterPro" id="IPR043504">
    <property type="entry name" value="Peptidase_S1_PA_chymotrypsin"/>
</dbReference>
<reference evidence="16" key="1">
    <citation type="submission" date="2020-07" db="EMBL/GenBank/DDBJ databases">
        <title>Clarias magur genome sequencing, assembly and annotation.</title>
        <authorList>
            <person name="Kushwaha B."/>
            <person name="Kumar R."/>
            <person name="Das P."/>
            <person name="Joshi C.G."/>
            <person name="Kumar D."/>
            <person name="Nagpure N.S."/>
            <person name="Pandey M."/>
            <person name="Agarwal S."/>
            <person name="Srivastava S."/>
            <person name="Singh M."/>
            <person name="Sahoo L."/>
            <person name="Jayasankar P."/>
            <person name="Meher P.K."/>
            <person name="Koringa P.G."/>
            <person name="Iquebal M.A."/>
            <person name="Das S.P."/>
            <person name="Bit A."/>
            <person name="Patnaik S."/>
            <person name="Patel N."/>
            <person name="Shah T.M."/>
            <person name="Hinsu A."/>
            <person name="Jena J.K."/>
        </authorList>
    </citation>
    <scope>NUCLEOTIDE SEQUENCE</scope>
    <source>
        <strain evidence="16">CIFAMagur01</strain>
        <tissue evidence="16">Testis</tissue>
    </source>
</reference>
<dbReference type="Gene3D" id="2.40.10.10">
    <property type="entry name" value="Trypsin-like serine proteases"/>
    <property type="match status" value="1"/>
</dbReference>
<dbReference type="EMBL" id="QNUK01000116">
    <property type="protein sequence ID" value="KAF5901255.1"/>
    <property type="molecule type" value="Genomic_DNA"/>
</dbReference>
<evidence type="ECO:0000256" key="4">
    <source>
        <dbReference type="ARBA" id="ARBA00022696"/>
    </source>
</evidence>
<evidence type="ECO:0000256" key="10">
    <source>
        <dbReference type="ARBA" id="ARBA00023145"/>
    </source>
</evidence>
<dbReference type="PROSITE" id="PS00135">
    <property type="entry name" value="TRYPSIN_SER"/>
    <property type="match status" value="1"/>
</dbReference>
<dbReference type="CDD" id="cd01100">
    <property type="entry name" value="APPLE_Factor_XI_like"/>
    <property type="match status" value="2"/>
</dbReference>
<dbReference type="CDD" id="cd00190">
    <property type="entry name" value="Tryp_SPc"/>
    <property type="match status" value="1"/>
</dbReference>
<dbReference type="InterPro" id="IPR009003">
    <property type="entry name" value="Peptidase_S1_PA"/>
</dbReference>
<dbReference type="Proteomes" id="UP000727407">
    <property type="component" value="Unassembled WGS sequence"/>
</dbReference>
<evidence type="ECO:0000256" key="11">
    <source>
        <dbReference type="ARBA" id="ARBA00023157"/>
    </source>
</evidence>
<evidence type="ECO:0000256" key="9">
    <source>
        <dbReference type="ARBA" id="ARBA00023084"/>
    </source>
</evidence>
<dbReference type="GO" id="GO:0007596">
    <property type="term" value="P:blood coagulation"/>
    <property type="evidence" value="ECO:0007669"/>
    <property type="project" value="UniProtKB-KW"/>
</dbReference>
<comment type="caution">
    <text evidence="16">The sequence shown here is derived from an EMBL/GenBank/DDBJ whole genome shotgun (WGS) entry which is preliminary data.</text>
</comment>
<keyword evidence="12" id="KW-0325">Glycoprotein</keyword>
<keyword evidence="4" id="KW-0356">Hemostasis</keyword>
<evidence type="ECO:0000256" key="13">
    <source>
        <dbReference type="RuleBase" id="RU363034"/>
    </source>
</evidence>
<dbReference type="SUPFAM" id="SSF57414">
    <property type="entry name" value="Hairpin loop containing domain-like"/>
    <property type="match status" value="1"/>
</dbReference>
<evidence type="ECO:0000256" key="1">
    <source>
        <dbReference type="ARBA" id="ARBA00004613"/>
    </source>
</evidence>
<proteinExistence type="predicted"/>
<feature type="domain" description="Peptidase S1" evidence="14">
    <location>
        <begin position="302"/>
        <end position="535"/>
    </location>
</feature>
<dbReference type="PROSITE" id="PS50948">
    <property type="entry name" value="PAN"/>
    <property type="match status" value="2"/>
</dbReference>
<evidence type="ECO:0000256" key="6">
    <source>
        <dbReference type="ARBA" id="ARBA00022737"/>
    </source>
</evidence>
<evidence type="ECO:0000259" key="14">
    <source>
        <dbReference type="PROSITE" id="PS50240"/>
    </source>
</evidence>
<feature type="non-terminal residue" evidence="16">
    <location>
        <position position="1"/>
    </location>
</feature>
<keyword evidence="5" id="KW-0732">Signal</keyword>
<dbReference type="GO" id="GO:0004252">
    <property type="term" value="F:serine-type endopeptidase activity"/>
    <property type="evidence" value="ECO:0007669"/>
    <property type="project" value="InterPro"/>
</dbReference>
<organism evidence="16 17">
    <name type="scientific">Clarias magur</name>
    <name type="common">Asian catfish</name>
    <name type="synonym">Macropteronotus magur</name>
    <dbReference type="NCBI Taxonomy" id="1594786"/>
    <lineage>
        <taxon>Eukaryota</taxon>
        <taxon>Metazoa</taxon>
        <taxon>Chordata</taxon>
        <taxon>Craniata</taxon>
        <taxon>Vertebrata</taxon>
        <taxon>Euteleostomi</taxon>
        <taxon>Actinopterygii</taxon>
        <taxon>Neopterygii</taxon>
        <taxon>Teleostei</taxon>
        <taxon>Ostariophysi</taxon>
        <taxon>Siluriformes</taxon>
        <taxon>Clariidae</taxon>
        <taxon>Clarias</taxon>
    </lineage>
</organism>
<gene>
    <name evidence="16" type="primary">f11</name>
    <name evidence="16" type="ORF">DAT39_009047</name>
</gene>
<evidence type="ECO:0000256" key="3">
    <source>
        <dbReference type="ARBA" id="ARBA00022670"/>
    </source>
</evidence>
<feature type="non-terminal residue" evidence="16">
    <location>
        <position position="536"/>
    </location>
</feature>
<keyword evidence="8 13" id="KW-0720">Serine protease</keyword>
<dbReference type="Gene3D" id="3.50.4.10">
    <property type="entry name" value="Hepatocyte Growth Factor"/>
    <property type="match status" value="3"/>
</dbReference>
<feature type="domain" description="Apple" evidence="15">
    <location>
        <begin position="2"/>
        <end position="84"/>
    </location>
</feature>
<keyword evidence="7 13" id="KW-0378">Hydrolase</keyword>
<dbReference type="SMART" id="SM00223">
    <property type="entry name" value="APPLE"/>
    <property type="match status" value="3"/>
</dbReference>
<dbReference type="FunFam" id="2.40.10.10:FF:000003">
    <property type="entry name" value="Transmembrane serine protease 3"/>
    <property type="match status" value="1"/>
</dbReference>
<dbReference type="PROSITE" id="PS00134">
    <property type="entry name" value="TRYPSIN_HIS"/>
    <property type="match status" value="1"/>
</dbReference>
<feature type="domain" description="Apple" evidence="15">
    <location>
        <begin position="95"/>
        <end position="173"/>
    </location>
</feature>
<evidence type="ECO:0000313" key="17">
    <source>
        <dbReference type="Proteomes" id="UP000727407"/>
    </source>
</evidence>
<dbReference type="InterPro" id="IPR033116">
    <property type="entry name" value="TRYPSIN_SER"/>
</dbReference>
<keyword evidence="9" id="KW-0094">Blood coagulation</keyword>
<keyword evidence="10" id="KW-0865">Zymogen</keyword>
<dbReference type="SMART" id="SM00020">
    <property type="entry name" value="Tryp_SPc"/>
    <property type="match status" value="1"/>
</dbReference>
<dbReference type="InterPro" id="IPR001314">
    <property type="entry name" value="Peptidase_S1A"/>
</dbReference>
<dbReference type="InterPro" id="IPR001254">
    <property type="entry name" value="Trypsin_dom"/>
</dbReference>
<dbReference type="AlphaFoldDB" id="A0A8J4TT11"/>
<evidence type="ECO:0000256" key="2">
    <source>
        <dbReference type="ARBA" id="ARBA00022525"/>
    </source>
</evidence>
<evidence type="ECO:0000259" key="15">
    <source>
        <dbReference type="PROSITE" id="PS50948"/>
    </source>
</evidence>
<sequence length="536" mass="59992">ACLSSVFQDVDFTGSDYLQLTVNTFDDCQKQCTRDPDCKFFSFTTETFPDANKRKRCFLKYSWNVPIPSEIRKTPGVTSGFSDSLYKAKGTKKECKEEIFPNTDYPGNDFEDVPAASPEHCQFLCSTHPHCTHFSFPTSWYQPRCFLKYKQDVSQLVPVTTNIVSSGFPTRNCEPSNVWATKRYTGVDFFGYDNRYFQTATVETCREMCTADPYCQFYTYVFEFEFDVLPPFHDRSSRCQLKQVMILPRPEKVVYMPGMVSGFSLRNCNTAEDESTVHPSLLDLSGTTPCGKSGNFLNIFKIVGGSDAATGEWPWQISLQSGLHHICGGSIISSRWILTAAHCLSTQDIHFSVRAGITKLSEAGTKYELEIIIVHPNYNKTSGENDIALIKLKKPITFNNVVRPVCLTEAVKEAEFLRGKKCTVTGWGRLSTGSFPDTLQKAQVPLISSDVCAGILREEDMTRTKVFPSNLCAGYPEGKIDSCDGDSGGPLVCQAESTWYLAGLTSWGLGCAKPNKPGVYTRVSYYVPWIRSVIRN</sequence>
<dbReference type="Pfam" id="PF00089">
    <property type="entry name" value="Trypsin"/>
    <property type="match status" value="1"/>
</dbReference>
<name>A0A8J4TT11_CLAMG</name>
<dbReference type="OrthoDB" id="9448935at2759"/>
<evidence type="ECO:0000256" key="5">
    <source>
        <dbReference type="ARBA" id="ARBA00022729"/>
    </source>
</evidence>
<dbReference type="Pfam" id="PF00024">
    <property type="entry name" value="PAN_1"/>
    <property type="match status" value="3"/>
</dbReference>
<evidence type="ECO:0000256" key="8">
    <source>
        <dbReference type="ARBA" id="ARBA00022825"/>
    </source>
</evidence>
<dbReference type="GO" id="GO:0005576">
    <property type="term" value="C:extracellular region"/>
    <property type="evidence" value="ECO:0007669"/>
    <property type="project" value="UniProtKB-SubCell"/>
</dbReference>
<dbReference type="InterPro" id="IPR003609">
    <property type="entry name" value="Pan_app"/>
</dbReference>
<keyword evidence="2" id="KW-0964">Secreted</keyword>
<dbReference type="PRINTS" id="PR00722">
    <property type="entry name" value="CHYMOTRYPSIN"/>
</dbReference>
<keyword evidence="17" id="KW-1185">Reference proteome</keyword>
<evidence type="ECO:0000313" key="16">
    <source>
        <dbReference type="EMBL" id="KAF5901255.1"/>
    </source>
</evidence>
<evidence type="ECO:0000256" key="12">
    <source>
        <dbReference type="ARBA" id="ARBA00023180"/>
    </source>
</evidence>
<dbReference type="PANTHER" id="PTHR24252">
    <property type="entry name" value="ACROSIN-RELATED"/>
    <property type="match status" value="1"/>
</dbReference>
<comment type="subcellular location">
    <subcellularLocation>
        <location evidence="1">Secreted</location>
    </subcellularLocation>
</comment>